<dbReference type="GO" id="GO:0031640">
    <property type="term" value="P:killing of cells of another organism"/>
    <property type="evidence" value="ECO:0007669"/>
    <property type="project" value="UniProtKB-KW"/>
</dbReference>
<comment type="similarity">
    <text evidence="6">Belongs to the glycosyl hydrolase 24 family.</text>
</comment>
<dbReference type="GO" id="GO:0003796">
    <property type="term" value="F:lysozyme activity"/>
    <property type="evidence" value="ECO:0007669"/>
    <property type="project" value="UniProtKB-EC"/>
</dbReference>
<dbReference type="SUPFAM" id="SSF53955">
    <property type="entry name" value="Lysozyme-like"/>
    <property type="match status" value="1"/>
</dbReference>
<keyword evidence="2 6" id="KW-0929">Antimicrobial</keyword>
<dbReference type="EC" id="3.2.1.17" evidence="6"/>
<evidence type="ECO:0000256" key="7">
    <source>
        <dbReference type="SAM" id="SignalP"/>
    </source>
</evidence>
<keyword evidence="5 6" id="KW-0326">Glycosidase</keyword>
<protein>
    <recommendedName>
        <fullName evidence="6">Lysozyme</fullName>
        <ecNumber evidence="6">3.2.1.17</ecNumber>
    </recommendedName>
</protein>
<evidence type="ECO:0000256" key="1">
    <source>
        <dbReference type="ARBA" id="ARBA00000632"/>
    </source>
</evidence>
<sequence length="176" mass="19512">MASIKTKLSAAMLALIAAGASAPVMMSQFQEEKEGQRLTAYQDGVGIWTICGGVTMVNGQKVVKGQRLSAEQCKQIDAAEQKKALDWVDRNVKVTLTEPQKVGIASFCPWNIGPAKCFTSTFYKKLNAGDRIGACREIRRWIYDAGRDCRIRSNNCYGQIVRRDQEAELACWGLDK</sequence>
<evidence type="ECO:0000313" key="9">
    <source>
        <dbReference type="Proteomes" id="UP000321126"/>
    </source>
</evidence>
<evidence type="ECO:0000256" key="2">
    <source>
        <dbReference type="ARBA" id="ARBA00022529"/>
    </source>
</evidence>
<evidence type="ECO:0000313" key="8">
    <source>
        <dbReference type="EMBL" id="TXE36477.1"/>
    </source>
</evidence>
<reference evidence="8 9" key="1">
    <citation type="submission" date="2019-07" db="EMBL/GenBank/DDBJ databases">
        <title>Serratia strains were isolated from fresh produce.</title>
        <authorList>
            <person name="Cho G.-S."/>
            <person name="Stein M."/>
            <person name="Lee W."/>
            <person name="Suh S.H."/>
            <person name="Franz C.M.A.P."/>
        </authorList>
    </citation>
    <scope>NUCLEOTIDE SEQUENCE [LARGE SCALE GENOMIC DNA]</scope>
    <source>
        <strain evidence="8 9">S16</strain>
    </source>
</reference>
<evidence type="ECO:0000256" key="5">
    <source>
        <dbReference type="ARBA" id="ARBA00023295"/>
    </source>
</evidence>
<dbReference type="InterPro" id="IPR034690">
    <property type="entry name" value="Endolysin_T4_type"/>
</dbReference>
<accession>A0A5C7CI79</accession>
<keyword evidence="3 6" id="KW-0081">Bacteriolytic enzyme</keyword>
<dbReference type="PANTHER" id="PTHR38107">
    <property type="match status" value="1"/>
</dbReference>
<feature type="chain" id="PRO_5023137620" description="Lysozyme" evidence="7">
    <location>
        <begin position="23"/>
        <end position="176"/>
    </location>
</feature>
<evidence type="ECO:0000256" key="3">
    <source>
        <dbReference type="ARBA" id="ARBA00022638"/>
    </source>
</evidence>
<dbReference type="GO" id="GO:0016998">
    <property type="term" value="P:cell wall macromolecule catabolic process"/>
    <property type="evidence" value="ECO:0007669"/>
    <property type="project" value="InterPro"/>
</dbReference>
<evidence type="ECO:0000256" key="4">
    <source>
        <dbReference type="ARBA" id="ARBA00022801"/>
    </source>
</evidence>
<dbReference type="GO" id="GO:0042742">
    <property type="term" value="P:defense response to bacterium"/>
    <property type="evidence" value="ECO:0007669"/>
    <property type="project" value="UniProtKB-KW"/>
</dbReference>
<gene>
    <name evidence="8" type="ORF">FOT62_05715</name>
</gene>
<keyword evidence="7" id="KW-0732">Signal</keyword>
<dbReference type="InterPro" id="IPR051018">
    <property type="entry name" value="Bacteriophage_GH24"/>
</dbReference>
<dbReference type="Proteomes" id="UP000321126">
    <property type="component" value="Unassembled WGS sequence"/>
</dbReference>
<dbReference type="PANTHER" id="PTHR38107:SF3">
    <property type="entry name" value="LYSOZYME RRRD-RELATED"/>
    <property type="match status" value="1"/>
</dbReference>
<dbReference type="CDD" id="cd16900">
    <property type="entry name" value="endolysin_R21-like"/>
    <property type="match status" value="1"/>
</dbReference>
<name>A0A5C7CI79_SERMA</name>
<dbReference type="InterPro" id="IPR043688">
    <property type="entry name" value="SAR_endolysin-like"/>
</dbReference>
<keyword evidence="4 6" id="KW-0378">Hydrolase</keyword>
<evidence type="ECO:0000256" key="6">
    <source>
        <dbReference type="RuleBase" id="RU003788"/>
    </source>
</evidence>
<organism evidence="8 9">
    <name type="scientific">Serratia marcescens</name>
    <dbReference type="NCBI Taxonomy" id="615"/>
    <lineage>
        <taxon>Bacteria</taxon>
        <taxon>Pseudomonadati</taxon>
        <taxon>Pseudomonadota</taxon>
        <taxon>Gammaproteobacteria</taxon>
        <taxon>Enterobacterales</taxon>
        <taxon>Yersiniaceae</taxon>
        <taxon>Serratia</taxon>
    </lineage>
</organism>
<dbReference type="AlphaFoldDB" id="A0A5C7CI79"/>
<dbReference type="Pfam" id="PF00959">
    <property type="entry name" value="Phage_lysozyme"/>
    <property type="match status" value="1"/>
</dbReference>
<dbReference type="InterPro" id="IPR023347">
    <property type="entry name" value="Lysozyme_dom_sf"/>
</dbReference>
<dbReference type="InterPro" id="IPR023346">
    <property type="entry name" value="Lysozyme-like_dom_sf"/>
</dbReference>
<comment type="caution">
    <text evidence="8">The sequence shown here is derived from an EMBL/GenBank/DDBJ whole genome shotgun (WGS) entry which is preliminary data.</text>
</comment>
<proteinExistence type="inferred from homology"/>
<dbReference type="Gene3D" id="1.10.530.40">
    <property type="match status" value="1"/>
</dbReference>
<dbReference type="HAMAP" id="MF_04110">
    <property type="entry name" value="ENDOLYSIN_T4"/>
    <property type="match status" value="1"/>
</dbReference>
<dbReference type="InterPro" id="IPR002196">
    <property type="entry name" value="Glyco_hydro_24"/>
</dbReference>
<dbReference type="HAMAP" id="MF_04136">
    <property type="entry name" value="SAR_ENDOLYSIN"/>
    <property type="match status" value="1"/>
</dbReference>
<comment type="catalytic activity">
    <reaction evidence="1 6">
        <text>Hydrolysis of (1-&gt;4)-beta-linkages between N-acetylmuramic acid and N-acetyl-D-glucosamine residues in a peptidoglycan and between N-acetyl-D-glucosamine residues in chitodextrins.</text>
        <dbReference type="EC" id="3.2.1.17"/>
    </reaction>
</comment>
<dbReference type="EMBL" id="VOUQ01000002">
    <property type="protein sequence ID" value="TXE36477.1"/>
    <property type="molecule type" value="Genomic_DNA"/>
</dbReference>
<dbReference type="GO" id="GO:0009253">
    <property type="term" value="P:peptidoglycan catabolic process"/>
    <property type="evidence" value="ECO:0007669"/>
    <property type="project" value="InterPro"/>
</dbReference>
<feature type="signal peptide" evidence="7">
    <location>
        <begin position="1"/>
        <end position="22"/>
    </location>
</feature>